<dbReference type="AlphaFoldDB" id="A0A8J3FVF4"/>
<comment type="caution">
    <text evidence="1">The sequence shown here is derived from an EMBL/GenBank/DDBJ whole genome shotgun (WGS) entry which is preliminary data.</text>
</comment>
<name>A0A8J3FVF4_9PSEU</name>
<evidence type="ECO:0008006" key="3">
    <source>
        <dbReference type="Google" id="ProtNLM"/>
    </source>
</evidence>
<dbReference type="InterPro" id="IPR020323">
    <property type="entry name" value="DUF2716"/>
</dbReference>
<dbReference type="RefSeq" id="WP_229686410.1">
    <property type="nucleotide sequence ID" value="NZ_BMMK01000013.1"/>
</dbReference>
<evidence type="ECO:0000313" key="2">
    <source>
        <dbReference type="Proteomes" id="UP000637578"/>
    </source>
</evidence>
<evidence type="ECO:0000313" key="1">
    <source>
        <dbReference type="EMBL" id="GGM57613.1"/>
    </source>
</evidence>
<organism evidence="1 2">
    <name type="scientific">Longimycelium tulufanense</name>
    <dbReference type="NCBI Taxonomy" id="907463"/>
    <lineage>
        <taxon>Bacteria</taxon>
        <taxon>Bacillati</taxon>
        <taxon>Actinomycetota</taxon>
        <taxon>Actinomycetes</taxon>
        <taxon>Pseudonocardiales</taxon>
        <taxon>Pseudonocardiaceae</taxon>
        <taxon>Longimycelium</taxon>
    </lineage>
</organism>
<dbReference type="Pfam" id="PF10898">
    <property type="entry name" value="DUF2716"/>
    <property type="match status" value="1"/>
</dbReference>
<keyword evidence="2" id="KW-1185">Reference proteome</keyword>
<dbReference type="EMBL" id="BMMK01000013">
    <property type="protein sequence ID" value="GGM57613.1"/>
    <property type="molecule type" value="Genomic_DNA"/>
</dbReference>
<dbReference type="Proteomes" id="UP000637578">
    <property type="component" value="Unassembled WGS sequence"/>
</dbReference>
<gene>
    <name evidence="1" type="ORF">GCM10012275_30980</name>
</gene>
<accession>A0A8J3FVF4</accession>
<reference evidence="1" key="1">
    <citation type="journal article" date="2014" name="Int. J. Syst. Evol. Microbiol.">
        <title>Complete genome sequence of Corynebacterium casei LMG S-19264T (=DSM 44701T), isolated from a smear-ripened cheese.</title>
        <authorList>
            <consortium name="US DOE Joint Genome Institute (JGI-PGF)"/>
            <person name="Walter F."/>
            <person name="Albersmeier A."/>
            <person name="Kalinowski J."/>
            <person name="Ruckert C."/>
        </authorList>
    </citation>
    <scope>NUCLEOTIDE SEQUENCE</scope>
    <source>
        <strain evidence="1">CGMCC 4.5737</strain>
    </source>
</reference>
<reference evidence="1" key="2">
    <citation type="submission" date="2020-09" db="EMBL/GenBank/DDBJ databases">
        <authorList>
            <person name="Sun Q."/>
            <person name="Zhou Y."/>
        </authorList>
    </citation>
    <scope>NUCLEOTIDE SEQUENCE</scope>
    <source>
        <strain evidence="1">CGMCC 4.5737</strain>
    </source>
</reference>
<proteinExistence type="predicted"/>
<sequence>MTQPTAGSGLLFGDGWALLPQDAHDVAWDWVDAQLAFRPSMDERDWPGFAEPKPSVTWDLAEPQPSGGAARDLDVNLLGLVALRECVEPDEWVYALSWPSQSYRFWPHRMSSGDLWALPVFPDGEYCVFLTQSFECGALGHPWEKTLCVFGEPLVDAFERYTVEILGTVLRRDGR</sequence>
<protein>
    <recommendedName>
        <fullName evidence="3">DUF2716 domain-containing protein</fullName>
    </recommendedName>
</protein>